<keyword evidence="4" id="KW-0131">Cell cycle</keyword>
<dbReference type="InterPro" id="IPR039361">
    <property type="entry name" value="Cyclin"/>
</dbReference>
<dbReference type="STRING" id="542762.A0A4S4F2V2"/>
<name>A0A4S4F2V2_CAMSN</name>
<feature type="domain" description="Cyclin C-terminal" evidence="6">
    <location>
        <begin position="74"/>
        <end position="169"/>
    </location>
</feature>
<dbReference type="InterPro" id="IPR004367">
    <property type="entry name" value="Cyclin_C-dom"/>
</dbReference>
<dbReference type="PANTHER" id="PTHR10177">
    <property type="entry name" value="CYCLINS"/>
    <property type="match status" value="1"/>
</dbReference>
<dbReference type="Pfam" id="PF00134">
    <property type="entry name" value="Cyclin_N"/>
    <property type="match status" value="1"/>
</dbReference>
<dbReference type="EMBL" id="SDRB02000253">
    <property type="protein sequence ID" value="THG23562.1"/>
    <property type="molecule type" value="Genomic_DNA"/>
</dbReference>
<accession>A0A4S4F2V2</accession>
<evidence type="ECO:0000313" key="8">
    <source>
        <dbReference type="Proteomes" id="UP000306102"/>
    </source>
</evidence>
<dbReference type="PROSITE" id="PS51257">
    <property type="entry name" value="PROKAR_LIPOPROTEIN"/>
    <property type="match status" value="1"/>
</dbReference>
<dbReference type="InterPro" id="IPR006671">
    <property type="entry name" value="Cyclin_N"/>
</dbReference>
<gene>
    <name evidence="7" type="ORF">TEA_015350</name>
</gene>
<comment type="similarity">
    <text evidence="1">Belongs to the cyclin family. Cyclin D subfamily.</text>
</comment>
<evidence type="ECO:0000256" key="2">
    <source>
        <dbReference type="ARBA" id="ARBA00022618"/>
    </source>
</evidence>
<dbReference type="AlphaFoldDB" id="A0A4S4F2V2"/>
<evidence type="ECO:0000259" key="5">
    <source>
        <dbReference type="Pfam" id="PF00134"/>
    </source>
</evidence>
<organism evidence="7 8">
    <name type="scientific">Camellia sinensis var. sinensis</name>
    <name type="common">China tea</name>
    <dbReference type="NCBI Taxonomy" id="542762"/>
    <lineage>
        <taxon>Eukaryota</taxon>
        <taxon>Viridiplantae</taxon>
        <taxon>Streptophyta</taxon>
        <taxon>Embryophyta</taxon>
        <taxon>Tracheophyta</taxon>
        <taxon>Spermatophyta</taxon>
        <taxon>Magnoliopsida</taxon>
        <taxon>eudicotyledons</taxon>
        <taxon>Gunneridae</taxon>
        <taxon>Pentapetalae</taxon>
        <taxon>asterids</taxon>
        <taxon>Ericales</taxon>
        <taxon>Theaceae</taxon>
        <taxon>Camellia</taxon>
    </lineage>
</organism>
<comment type="caution">
    <text evidence="7">The sequence shown here is derived from an EMBL/GenBank/DDBJ whole genome shotgun (WGS) entry which is preliminary data.</text>
</comment>
<reference evidence="7 8" key="1">
    <citation type="journal article" date="2018" name="Proc. Natl. Acad. Sci. U.S.A.">
        <title>Draft genome sequence of Camellia sinensis var. sinensis provides insights into the evolution of the tea genome and tea quality.</title>
        <authorList>
            <person name="Wei C."/>
            <person name="Yang H."/>
            <person name="Wang S."/>
            <person name="Zhao J."/>
            <person name="Liu C."/>
            <person name="Gao L."/>
            <person name="Xia E."/>
            <person name="Lu Y."/>
            <person name="Tai Y."/>
            <person name="She G."/>
            <person name="Sun J."/>
            <person name="Cao H."/>
            <person name="Tong W."/>
            <person name="Gao Q."/>
            <person name="Li Y."/>
            <person name="Deng W."/>
            <person name="Jiang X."/>
            <person name="Wang W."/>
            <person name="Chen Q."/>
            <person name="Zhang S."/>
            <person name="Li H."/>
            <person name="Wu J."/>
            <person name="Wang P."/>
            <person name="Li P."/>
            <person name="Shi C."/>
            <person name="Zheng F."/>
            <person name="Jian J."/>
            <person name="Huang B."/>
            <person name="Shan D."/>
            <person name="Shi M."/>
            <person name="Fang C."/>
            <person name="Yue Y."/>
            <person name="Li F."/>
            <person name="Li D."/>
            <person name="Wei S."/>
            <person name="Han B."/>
            <person name="Jiang C."/>
            <person name="Yin Y."/>
            <person name="Xia T."/>
            <person name="Zhang Z."/>
            <person name="Bennetzen J.L."/>
            <person name="Zhao S."/>
            <person name="Wan X."/>
        </authorList>
    </citation>
    <scope>NUCLEOTIDE SEQUENCE [LARGE SCALE GENOMIC DNA]</scope>
    <source>
        <strain evidence="8">cv. Shuchazao</strain>
        <tissue evidence="7">Leaf</tissue>
    </source>
</reference>
<dbReference type="Pfam" id="PF02984">
    <property type="entry name" value="Cyclin_C"/>
    <property type="match status" value="1"/>
</dbReference>
<protein>
    <recommendedName>
        <fullName evidence="9">Cyclin C-terminal domain-containing protein</fullName>
    </recommendedName>
</protein>
<evidence type="ECO:0000256" key="1">
    <source>
        <dbReference type="ARBA" id="ARBA00009065"/>
    </source>
</evidence>
<evidence type="ECO:0000256" key="3">
    <source>
        <dbReference type="ARBA" id="ARBA00023127"/>
    </source>
</evidence>
<dbReference type="CDD" id="cd20544">
    <property type="entry name" value="CYCLIN_AtCycD-like_rpt2"/>
    <property type="match status" value="1"/>
</dbReference>
<proteinExistence type="inferred from homology"/>
<evidence type="ECO:0008006" key="9">
    <source>
        <dbReference type="Google" id="ProtNLM"/>
    </source>
</evidence>
<evidence type="ECO:0000313" key="7">
    <source>
        <dbReference type="EMBL" id="THG23562.1"/>
    </source>
</evidence>
<dbReference type="SUPFAM" id="SSF47954">
    <property type="entry name" value="Cyclin-like"/>
    <property type="match status" value="1"/>
</dbReference>
<evidence type="ECO:0000256" key="4">
    <source>
        <dbReference type="ARBA" id="ARBA00023306"/>
    </source>
</evidence>
<dbReference type="InterPro" id="IPR036915">
    <property type="entry name" value="Cyclin-like_sf"/>
</dbReference>
<evidence type="ECO:0000259" key="6">
    <source>
        <dbReference type="Pfam" id="PF02984"/>
    </source>
</evidence>
<dbReference type="GO" id="GO:0051301">
    <property type="term" value="P:cell division"/>
    <property type="evidence" value="ECO:0007669"/>
    <property type="project" value="UniProtKB-KW"/>
</dbReference>
<sequence>MKSSESKEQQNRHETLYSKGKAWMMQLLAMACLSLAAKTEDTEVGESKFVFEDRTIQKMELLVLSTLKWRKQAVTPFSFIDNLLRKINAGIVLLRSSVFKSTQLILSLIKEIDFLEFMHSEVAAAVTISVARETQTVDTEKAISFLIQHVEKERMIKFVKLFNESSLASGSMKGPSGSVPSVPQSPIGVLDAACLSQN</sequence>
<dbReference type="Gene3D" id="1.10.472.10">
    <property type="entry name" value="Cyclin-like"/>
    <property type="match status" value="2"/>
</dbReference>
<dbReference type="FunFam" id="1.10.472.10:FF:000040">
    <property type="entry name" value="D6-type cyclin"/>
    <property type="match status" value="1"/>
</dbReference>
<keyword evidence="2" id="KW-0132">Cell division</keyword>
<feature type="domain" description="Cyclin N-terminal" evidence="5">
    <location>
        <begin position="24"/>
        <end position="70"/>
    </location>
</feature>
<dbReference type="Proteomes" id="UP000306102">
    <property type="component" value="Unassembled WGS sequence"/>
</dbReference>
<keyword evidence="3" id="KW-0195">Cyclin</keyword>
<keyword evidence="8" id="KW-1185">Reference proteome</keyword>